<accession>A0A9R1VIK6</accession>
<evidence type="ECO:0000256" key="5">
    <source>
        <dbReference type="ARBA" id="ARBA00022525"/>
    </source>
</evidence>
<organism evidence="10 11">
    <name type="scientific">Lactuca sativa</name>
    <name type="common">Garden lettuce</name>
    <dbReference type="NCBI Taxonomy" id="4236"/>
    <lineage>
        <taxon>Eukaryota</taxon>
        <taxon>Viridiplantae</taxon>
        <taxon>Streptophyta</taxon>
        <taxon>Embryophyta</taxon>
        <taxon>Tracheophyta</taxon>
        <taxon>Spermatophyta</taxon>
        <taxon>Magnoliopsida</taxon>
        <taxon>eudicotyledons</taxon>
        <taxon>Gunneridae</taxon>
        <taxon>Pentapetalae</taxon>
        <taxon>asterids</taxon>
        <taxon>campanulids</taxon>
        <taxon>Asterales</taxon>
        <taxon>Asteraceae</taxon>
        <taxon>Cichorioideae</taxon>
        <taxon>Cichorieae</taxon>
        <taxon>Lactucinae</taxon>
        <taxon>Lactuca</taxon>
    </lineage>
</organism>
<gene>
    <name evidence="10" type="ORF">LSAT_V11C500283900</name>
</gene>
<protein>
    <recommendedName>
        <fullName evidence="4">mannan endo-1,4-beta-mannosidase</fullName>
        <ecNumber evidence="4">3.2.1.78</ecNumber>
    </recommendedName>
</protein>
<dbReference type="Gene3D" id="3.20.20.80">
    <property type="entry name" value="Glycosidases"/>
    <property type="match status" value="1"/>
</dbReference>
<dbReference type="InterPro" id="IPR017853">
    <property type="entry name" value="GH"/>
</dbReference>
<evidence type="ECO:0000313" key="11">
    <source>
        <dbReference type="Proteomes" id="UP000235145"/>
    </source>
</evidence>
<evidence type="ECO:0000313" key="10">
    <source>
        <dbReference type="EMBL" id="KAJ0206870.1"/>
    </source>
</evidence>
<dbReference type="GO" id="GO:0000272">
    <property type="term" value="P:polysaccharide catabolic process"/>
    <property type="evidence" value="ECO:0007669"/>
    <property type="project" value="InterPro"/>
</dbReference>
<keyword evidence="11" id="KW-1185">Reference proteome</keyword>
<feature type="transmembrane region" description="Helical" evidence="8">
    <location>
        <begin position="12"/>
        <end position="43"/>
    </location>
</feature>
<dbReference type="GO" id="GO:0005576">
    <property type="term" value="C:extracellular region"/>
    <property type="evidence" value="ECO:0007669"/>
    <property type="project" value="UniProtKB-SubCell"/>
</dbReference>
<evidence type="ECO:0000256" key="2">
    <source>
        <dbReference type="ARBA" id="ARBA00004613"/>
    </source>
</evidence>
<keyword evidence="6" id="KW-0378">Hydrolase</keyword>
<comment type="catalytic activity">
    <reaction evidence="1">
        <text>Random hydrolysis of (1-&gt;4)-beta-D-mannosidic linkages in mannans, galactomannans and glucomannans.</text>
        <dbReference type="EC" id="3.2.1.78"/>
    </reaction>
</comment>
<dbReference type="Proteomes" id="UP000235145">
    <property type="component" value="Unassembled WGS sequence"/>
</dbReference>
<dbReference type="Pfam" id="PF26410">
    <property type="entry name" value="GH5_mannosidase"/>
    <property type="match status" value="1"/>
</dbReference>
<evidence type="ECO:0000259" key="9">
    <source>
        <dbReference type="Pfam" id="PF26410"/>
    </source>
</evidence>
<evidence type="ECO:0000256" key="6">
    <source>
        <dbReference type="ARBA" id="ARBA00022801"/>
    </source>
</evidence>
<sequence length="492" mass="55986">MPSSSPLLHQIILLFILVSLHIHHVTMATHITIFFVVIIILIFNGHTNGLLHGLNEGQVTDTTMHRVDCKGDVEMEDDAWMMVQKSGNQFVVNNQPFYVNGFNTYWLMVFAVDNSTRGKVTQVFQQASDVGLTVCRTWAFNDGQWRALQKKPSLYDEDVFKALDFVVSEAKKFNIRLILSLTNNWDAYGGKPQYVKWGKEAGLNLTNDDDFFSHPTLKSYYKSHVKASFLFKRTLYTVLNRVNTVTNMTYKDDPTIFAWELINEPRCESDPSGDKLQEWIEEMAVYVKTIDPKHLVEIGLEGFYGPSTPNKVQYNPNTYAQQVGTDFIRNHQVLGVDFASVHIYADSWISPSISNDHIAFTKSWMQSHIDDAENYLGMPVVFSEFGVSKKDPGYNESYRDNLISTVYNTLLDSAKKGGSGGGSLLWQVFPDGTEYMDDGYAIILSKSPSTSSIISRHSTRLTLFNSLCKWKCHWGCKKKHEFDGGFHFLDEL</sequence>
<dbReference type="FunFam" id="3.20.20.80:FF:000012">
    <property type="entry name" value="Mannan endo-1,4-beta-mannosidase 6"/>
    <property type="match status" value="1"/>
</dbReference>
<dbReference type="InterPro" id="IPR001547">
    <property type="entry name" value="Glyco_hydro_5"/>
</dbReference>
<dbReference type="SUPFAM" id="SSF51445">
    <property type="entry name" value="(Trans)glycosidases"/>
    <property type="match status" value="1"/>
</dbReference>
<comment type="caution">
    <text evidence="10">The sequence shown here is derived from an EMBL/GenBank/DDBJ whole genome shotgun (WGS) entry which is preliminary data.</text>
</comment>
<keyword evidence="5" id="KW-0964">Secreted</keyword>
<dbReference type="GO" id="GO:0016985">
    <property type="term" value="F:mannan endo-1,4-beta-mannosidase activity"/>
    <property type="evidence" value="ECO:0000318"/>
    <property type="project" value="GO_Central"/>
</dbReference>
<keyword evidence="8" id="KW-0812">Transmembrane</keyword>
<evidence type="ECO:0000256" key="8">
    <source>
        <dbReference type="SAM" id="Phobius"/>
    </source>
</evidence>
<evidence type="ECO:0000256" key="4">
    <source>
        <dbReference type="ARBA" id="ARBA00012706"/>
    </source>
</evidence>
<reference evidence="10 11" key="1">
    <citation type="journal article" date="2017" name="Nat. Commun.">
        <title>Genome assembly with in vitro proximity ligation data and whole-genome triplication in lettuce.</title>
        <authorList>
            <person name="Reyes-Chin-Wo S."/>
            <person name="Wang Z."/>
            <person name="Yang X."/>
            <person name="Kozik A."/>
            <person name="Arikit S."/>
            <person name="Song C."/>
            <person name="Xia L."/>
            <person name="Froenicke L."/>
            <person name="Lavelle D.O."/>
            <person name="Truco M.J."/>
            <person name="Xia R."/>
            <person name="Zhu S."/>
            <person name="Xu C."/>
            <person name="Xu H."/>
            <person name="Xu X."/>
            <person name="Cox K."/>
            <person name="Korf I."/>
            <person name="Meyers B.C."/>
            <person name="Michelmore R.W."/>
        </authorList>
    </citation>
    <scope>NUCLEOTIDE SEQUENCE [LARGE SCALE GENOMIC DNA]</scope>
    <source>
        <strain evidence="11">cv. Salinas</strain>
        <tissue evidence="10">Seedlings</tissue>
    </source>
</reference>
<evidence type="ECO:0000256" key="7">
    <source>
        <dbReference type="ARBA" id="ARBA00023295"/>
    </source>
</evidence>
<dbReference type="EC" id="3.2.1.78" evidence="4"/>
<comment type="similarity">
    <text evidence="3">Belongs to the glycosyl hydrolase 5 (cellulase A) family.</text>
</comment>
<name>A0A9R1VIK6_LACSA</name>
<keyword evidence="8" id="KW-0472">Membrane</keyword>
<dbReference type="AlphaFoldDB" id="A0A9R1VIK6"/>
<evidence type="ECO:0000256" key="1">
    <source>
        <dbReference type="ARBA" id="ARBA00001678"/>
    </source>
</evidence>
<feature type="domain" description="Glycoside hydrolase family 5" evidence="9">
    <location>
        <begin position="82"/>
        <end position="426"/>
    </location>
</feature>
<comment type="subcellular location">
    <subcellularLocation>
        <location evidence="2">Secreted</location>
    </subcellularLocation>
</comment>
<evidence type="ECO:0000256" key="3">
    <source>
        <dbReference type="ARBA" id="ARBA00005641"/>
    </source>
</evidence>
<dbReference type="PANTHER" id="PTHR31451:SF54">
    <property type="entry name" value="MANNAN ENDO-1,4-BETA-MANNOSIDASE 6"/>
    <property type="match status" value="1"/>
</dbReference>
<keyword evidence="8" id="KW-1133">Transmembrane helix</keyword>
<dbReference type="PANTHER" id="PTHR31451">
    <property type="match status" value="1"/>
</dbReference>
<proteinExistence type="inferred from homology"/>
<dbReference type="EMBL" id="NBSK02000005">
    <property type="protein sequence ID" value="KAJ0206870.1"/>
    <property type="molecule type" value="Genomic_DNA"/>
</dbReference>
<dbReference type="InterPro" id="IPR045053">
    <property type="entry name" value="MAN-like"/>
</dbReference>
<keyword evidence="7" id="KW-0326">Glycosidase</keyword>